<evidence type="ECO:0000313" key="3">
    <source>
        <dbReference type="Proteomes" id="UP000252004"/>
    </source>
</evidence>
<organism evidence="2 3">
    <name type="scientific">Streptomyces globosus</name>
    <dbReference type="NCBI Taxonomy" id="68209"/>
    <lineage>
        <taxon>Bacteria</taxon>
        <taxon>Bacillati</taxon>
        <taxon>Actinomycetota</taxon>
        <taxon>Actinomycetes</taxon>
        <taxon>Kitasatosporales</taxon>
        <taxon>Streptomycetaceae</taxon>
        <taxon>Streptomyces</taxon>
    </lineage>
</organism>
<dbReference type="RefSeq" id="WP_114056293.1">
    <property type="nucleotide sequence ID" value="NZ_CP030862.1"/>
</dbReference>
<feature type="domain" description="Hemerythrin-like" evidence="1">
    <location>
        <begin position="23"/>
        <end position="159"/>
    </location>
</feature>
<accession>A0A344U2I6</accession>
<dbReference type="KEGG" id="sgz:C0216_18095"/>
<reference evidence="2 3" key="1">
    <citation type="submission" date="2018-01" db="EMBL/GenBank/DDBJ databases">
        <title>Draft genome Sequence of streptomyces globosus LZH-48.</title>
        <authorList>
            <person name="Ran K."/>
            <person name="Li Z."/>
            <person name="Wei S."/>
            <person name="Dong R."/>
        </authorList>
    </citation>
    <scope>NUCLEOTIDE SEQUENCE [LARGE SCALE GENOMIC DNA]</scope>
    <source>
        <strain evidence="2 3">LZH-48</strain>
    </source>
</reference>
<dbReference type="Proteomes" id="UP000252004">
    <property type="component" value="Chromosome"/>
</dbReference>
<dbReference type="Pfam" id="PF01814">
    <property type="entry name" value="Hemerythrin"/>
    <property type="match status" value="1"/>
</dbReference>
<proteinExistence type="predicted"/>
<dbReference type="EMBL" id="CP030862">
    <property type="protein sequence ID" value="AXE25107.1"/>
    <property type="molecule type" value="Genomic_DNA"/>
</dbReference>
<keyword evidence="3" id="KW-1185">Reference proteome</keyword>
<sequence>MNSDRVTTATPRGLRAVPDLTGLRLAHRAILADADRLAGLLADLAAGARPVSPERAAAIAAYLRRYHGAVRAHHRGEAEILWPLVLDAAADPAGAIADIVRFVDDHRALEALQTAADAAADGFAADPAHGAPELAALLARRRDLLADHIRAGEEHLLPVITARIPAAACAAAEAAIGRAVTAGAGAAGGDADWVRGWLLSHATAEEVRRLVRGGAGAAAGSAVEPLVQGYRAEAERVFAG</sequence>
<evidence type="ECO:0000313" key="2">
    <source>
        <dbReference type="EMBL" id="AXE25107.1"/>
    </source>
</evidence>
<name>A0A344U2I6_9ACTN</name>
<dbReference type="AlphaFoldDB" id="A0A344U2I6"/>
<protein>
    <recommendedName>
        <fullName evidence="1">Hemerythrin-like domain-containing protein</fullName>
    </recommendedName>
</protein>
<gene>
    <name evidence="2" type="ORF">C0216_18095</name>
</gene>
<dbReference type="Gene3D" id="1.20.120.520">
    <property type="entry name" value="nmb1532 protein domain like"/>
    <property type="match status" value="1"/>
</dbReference>
<dbReference type="InterPro" id="IPR012312">
    <property type="entry name" value="Hemerythrin-like"/>
</dbReference>
<evidence type="ECO:0000259" key="1">
    <source>
        <dbReference type="Pfam" id="PF01814"/>
    </source>
</evidence>